<dbReference type="EMBL" id="CYZI01000006">
    <property type="protein sequence ID" value="CUO19884.1"/>
    <property type="molecule type" value="Genomic_DNA"/>
</dbReference>
<dbReference type="PANTHER" id="PTHR32182:SF22">
    <property type="entry name" value="ATP-DEPENDENT ENDONUCLEASE, OLD FAMILY-RELATED"/>
    <property type="match status" value="1"/>
</dbReference>
<proteinExistence type="predicted"/>
<name>A0A174D2X0_PHOVU</name>
<dbReference type="Pfam" id="PF13555">
    <property type="entry name" value="AAA_29"/>
    <property type="match status" value="1"/>
</dbReference>
<dbReference type="GO" id="GO:0000731">
    <property type="term" value="P:DNA synthesis involved in DNA repair"/>
    <property type="evidence" value="ECO:0007669"/>
    <property type="project" value="TreeGrafter"/>
</dbReference>
<feature type="coiled-coil region" evidence="1">
    <location>
        <begin position="642"/>
        <end position="739"/>
    </location>
</feature>
<dbReference type="Proteomes" id="UP000095333">
    <property type="component" value="Unassembled WGS sequence"/>
</dbReference>
<dbReference type="RefSeq" id="WP_172676548.1">
    <property type="nucleotide sequence ID" value="NZ_CYZI01000006.1"/>
</dbReference>
<evidence type="ECO:0000313" key="3">
    <source>
        <dbReference type="Proteomes" id="UP000095333"/>
    </source>
</evidence>
<sequence length="1133" mass="132535">MTIMQQMNLFNTSSEVAGFKLDYLEVWNWGTFDKKVYHMNLHGNNSLLTGANASGKSTLIDALLTLMVPLKRQRFYNQSSGVEKKGNRTEESYFFGNYGNQQQEGAASTTTLRLRDKGARSVLLASFCNVDKRVVTLFQVRYYTGEELKVLFGVARESLTIERDFSEFDLHGDWRKRLTKKYNTNETKRTIEFFDGPVAYGEKMITLFGMRSDKALTLFNQIVGVKVLDDLDSFIRTNMLEELPAEEKYQELKDNFQNLMEAKTNIDKVKEQIAQLEPINALTEELKEIDIRIVEMEQEKSVAAYWFAARTVDLCDKELVCCKSDLRKLEDRLKELKVQKGELEQEQMRLTVAIEKDEVGQQIHEIEKEINQRVRIRDNRKAKAEEYDKLAKLVKMEQSPDVEVFEINRATAKREKDALQVTIDRQLMEEKRQAQNRQDEISSNIEERMATIRYLQQHKNNISGRVAEIRDEILEAVGATTEEIPFIGELICVKDDERDWEYSIERILHNFALRLVVPEKYYKQVNEYVNGHNLRGRIVYQRYQGAETIREFEDRTLKADSLLRKLEYKPMCLYLDWLEDRLFAEFNYSCVDSLADFNHLQEKAVTKEGLIKARGGKHEKDDRPEIRGKEHYVLGWDNKEKIAVLQAEVRQLQQEEKMTAAKVRKLEEDIKNAQKKRETYLTLFSKYDKFDDIDWQSCVLVIQQKQEQKRQLEEANNRVKILQEQLAGVRKEIGLLDDENNEAIKKKTLSENRENKLKERRNESNSALAQIGVVDTDTFESQHTDLLNVALEDLNGKRDTLQHEIDLALQKQRETKSRKNSDLKNLIYRFKNPAEEITMKYHDWRSDVSRLPEAVEFMGEYQAYYQRLLDEDLPGFESRFNKYLQENIINKVSAFNVFFQNWCQSITKTIDQLNSYLIGIDFKDAPKTYIQLVATKRLNVDVKEFQNLLSSAIPNIHEMNSTIDGSKIHFEQHIEPLMSRLQVESWRKSVMDVRGWYTYKSEEFYQDDGQKRNTYEAMRQLSGGEKAQLTYTILGSAIAYQFGLTKSGLDSSFRFIAIDEAFRAQDEDKARYLISLCKQLHLQLLVVTPSDNIHIVENDISYVHYVERKGNCSVLYNMPISEFKAERERSMEV</sequence>
<evidence type="ECO:0000313" key="2">
    <source>
        <dbReference type="EMBL" id="CUO19884.1"/>
    </source>
</evidence>
<keyword evidence="1" id="KW-0175">Coiled coil</keyword>
<dbReference type="Pfam" id="PF13558">
    <property type="entry name" value="SbcC_Walker_B"/>
    <property type="match status" value="1"/>
</dbReference>
<reference evidence="2 3" key="1">
    <citation type="submission" date="2015-09" db="EMBL/GenBank/DDBJ databases">
        <authorList>
            <consortium name="Pathogen Informatics"/>
        </authorList>
    </citation>
    <scope>NUCLEOTIDE SEQUENCE [LARGE SCALE GENOMIC DNA]</scope>
    <source>
        <strain evidence="2 3">2789STDY5834842</strain>
    </source>
</reference>
<accession>A0A174D2X0</accession>
<dbReference type="AlphaFoldDB" id="A0A174D2X0"/>
<gene>
    <name evidence="2" type="ORF">ERS852457_01523</name>
</gene>
<dbReference type="Gene3D" id="3.40.50.300">
    <property type="entry name" value="P-loop containing nucleotide triphosphate hydrolases"/>
    <property type="match status" value="2"/>
</dbReference>
<dbReference type="SUPFAM" id="SSF52540">
    <property type="entry name" value="P-loop containing nucleoside triphosphate hydrolases"/>
    <property type="match status" value="1"/>
</dbReference>
<protein>
    <submittedName>
        <fullName evidence="2">SMC domain-containing protein</fullName>
    </submittedName>
</protein>
<organism evidence="2 3">
    <name type="scientific">Phocaeicola vulgatus</name>
    <name type="common">Bacteroides vulgatus</name>
    <dbReference type="NCBI Taxonomy" id="821"/>
    <lineage>
        <taxon>Bacteria</taxon>
        <taxon>Pseudomonadati</taxon>
        <taxon>Bacteroidota</taxon>
        <taxon>Bacteroidia</taxon>
        <taxon>Bacteroidales</taxon>
        <taxon>Bacteroidaceae</taxon>
        <taxon>Phocaeicola</taxon>
    </lineage>
</organism>
<dbReference type="PANTHER" id="PTHR32182">
    <property type="entry name" value="DNA REPLICATION AND REPAIR PROTEIN RECF"/>
    <property type="match status" value="1"/>
</dbReference>
<feature type="coiled-coil region" evidence="1">
    <location>
        <begin position="252"/>
        <end position="353"/>
    </location>
</feature>
<dbReference type="GO" id="GO:0006302">
    <property type="term" value="P:double-strand break repair"/>
    <property type="evidence" value="ECO:0007669"/>
    <property type="project" value="TreeGrafter"/>
</dbReference>
<evidence type="ECO:0000256" key="1">
    <source>
        <dbReference type="SAM" id="Coils"/>
    </source>
</evidence>
<dbReference type="InterPro" id="IPR027417">
    <property type="entry name" value="P-loop_NTPase"/>
</dbReference>